<evidence type="ECO:0000313" key="10">
    <source>
        <dbReference type="Proteomes" id="UP000593561"/>
    </source>
</evidence>
<evidence type="ECO:0000256" key="2">
    <source>
        <dbReference type="ARBA" id="ARBA00022692"/>
    </source>
</evidence>
<gene>
    <name evidence="9" type="ORF">Godav_001434</name>
</gene>
<evidence type="ECO:0000256" key="3">
    <source>
        <dbReference type="ARBA" id="ARBA00022737"/>
    </source>
</evidence>
<proteinExistence type="predicted"/>
<dbReference type="GO" id="GO:0005886">
    <property type="term" value="C:plasma membrane"/>
    <property type="evidence" value="ECO:0007669"/>
    <property type="project" value="TreeGrafter"/>
</dbReference>
<dbReference type="EMBL" id="JABFAC010000013">
    <property type="protein sequence ID" value="MBA0632753.1"/>
    <property type="molecule type" value="Genomic_DNA"/>
</dbReference>
<reference evidence="9 10" key="1">
    <citation type="journal article" date="2019" name="Genome Biol. Evol.">
        <title>Insights into the evolution of the New World diploid cottons (Gossypium, subgenus Houzingenia) based on genome sequencing.</title>
        <authorList>
            <person name="Grover C.E."/>
            <person name="Arick M.A. 2nd"/>
            <person name="Thrash A."/>
            <person name="Conover J.L."/>
            <person name="Sanders W.S."/>
            <person name="Peterson D.G."/>
            <person name="Frelichowski J.E."/>
            <person name="Scheffler J.A."/>
            <person name="Scheffler B.E."/>
            <person name="Wendel J.F."/>
        </authorList>
    </citation>
    <scope>NUCLEOTIDE SEQUENCE [LARGE SCALE GENOMIC DNA]</scope>
    <source>
        <strain evidence="9">27</strain>
        <tissue evidence="9">Leaf</tissue>
    </source>
</reference>
<keyword evidence="10" id="KW-1185">Reference proteome</keyword>
<feature type="transmembrane region" description="Helical" evidence="7">
    <location>
        <begin position="122"/>
        <end position="145"/>
    </location>
</feature>
<feature type="transmembrane region" description="Helical" evidence="7">
    <location>
        <begin position="241"/>
        <end position="266"/>
    </location>
</feature>
<keyword evidence="5" id="KW-0040">ANK repeat</keyword>
<dbReference type="Proteomes" id="UP000593561">
    <property type="component" value="Unassembled WGS sequence"/>
</dbReference>
<dbReference type="Gene3D" id="1.25.40.20">
    <property type="entry name" value="Ankyrin repeat-containing domain"/>
    <property type="match status" value="1"/>
</dbReference>
<dbReference type="InterPro" id="IPR036770">
    <property type="entry name" value="Ankyrin_rpt-contain_sf"/>
</dbReference>
<feature type="domain" description="PGG" evidence="8">
    <location>
        <begin position="120"/>
        <end position="235"/>
    </location>
</feature>
<dbReference type="PROSITE" id="PS00046">
    <property type="entry name" value="HISTONE_H2A"/>
    <property type="match status" value="1"/>
</dbReference>
<organism evidence="9 10">
    <name type="scientific">Gossypium davidsonii</name>
    <name type="common">Davidson's cotton</name>
    <name type="synonym">Gossypium klotzschianum subsp. davidsonii</name>
    <dbReference type="NCBI Taxonomy" id="34287"/>
    <lineage>
        <taxon>Eukaryota</taxon>
        <taxon>Viridiplantae</taxon>
        <taxon>Streptophyta</taxon>
        <taxon>Embryophyta</taxon>
        <taxon>Tracheophyta</taxon>
        <taxon>Spermatophyta</taxon>
        <taxon>Magnoliopsida</taxon>
        <taxon>eudicotyledons</taxon>
        <taxon>Gunneridae</taxon>
        <taxon>Pentapetalae</taxon>
        <taxon>rosids</taxon>
        <taxon>malvids</taxon>
        <taxon>Malvales</taxon>
        <taxon>Malvaceae</taxon>
        <taxon>Malvoideae</taxon>
        <taxon>Gossypium</taxon>
    </lineage>
</organism>
<evidence type="ECO:0000313" key="9">
    <source>
        <dbReference type="EMBL" id="MBA0632753.1"/>
    </source>
</evidence>
<accession>A0A7J8T3I1</accession>
<evidence type="ECO:0000259" key="8">
    <source>
        <dbReference type="Pfam" id="PF13962"/>
    </source>
</evidence>
<dbReference type="InterPro" id="IPR026961">
    <property type="entry name" value="PGG_dom"/>
</dbReference>
<feature type="transmembrane region" description="Helical" evidence="7">
    <location>
        <begin position="216"/>
        <end position="235"/>
    </location>
</feature>
<dbReference type="Pfam" id="PF13962">
    <property type="entry name" value="PGG"/>
    <property type="match status" value="1"/>
</dbReference>
<comment type="caution">
    <text evidence="9">The sequence shown here is derived from an EMBL/GenBank/DDBJ whole genome shotgun (WGS) entry which is preliminary data.</text>
</comment>
<dbReference type="PANTHER" id="PTHR24186">
    <property type="entry name" value="PROTEIN PHOSPHATASE 1 REGULATORY SUBUNIT"/>
    <property type="match status" value="1"/>
</dbReference>
<evidence type="ECO:0000256" key="6">
    <source>
        <dbReference type="ARBA" id="ARBA00023136"/>
    </source>
</evidence>
<feature type="transmembrane region" description="Helical" evidence="7">
    <location>
        <begin position="184"/>
        <end position="204"/>
    </location>
</feature>
<sequence length="309" mass="34527">SVKAGLQFPVGRIGRYLKERIQIVKLLLRCKKTDKKAVNRSGETAFDTAEKTGQPDIAALLQLHGVQSPRLIKPATPNPARKVQTVSDIQLDVYNELERTRKARELVRRSLKRLHKMQSEGLNNAMNSTTVVAVLIATVSIAGIFQVPGQYVDDSKSVPPGLPLGEARIVQNPAFVIFFISDSLSLFLSLSVVVVQTSVVVIASAKKKFMAVINRIMWLACVLVLVAYIALSFVVVGDERWLAIGVTIFGSLIMSGTLGTMFYLVFRHRIKAWWKRNILRSFMQSESEFDWFSDTETSEDEPNNVYVIL</sequence>
<keyword evidence="3" id="KW-0677">Repeat</keyword>
<dbReference type="AlphaFoldDB" id="A0A7J8T3I1"/>
<keyword evidence="4 7" id="KW-1133">Transmembrane helix</keyword>
<feature type="non-terminal residue" evidence="9">
    <location>
        <position position="1"/>
    </location>
</feature>
<name>A0A7J8T3I1_GOSDV</name>
<comment type="subcellular location">
    <subcellularLocation>
        <location evidence="1">Membrane</location>
        <topology evidence="1">Multi-pass membrane protein</topology>
    </subcellularLocation>
</comment>
<protein>
    <recommendedName>
        <fullName evidence="8">PGG domain-containing protein</fullName>
    </recommendedName>
</protein>
<keyword evidence="6 7" id="KW-0472">Membrane</keyword>
<evidence type="ECO:0000256" key="4">
    <source>
        <dbReference type="ARBA" id="ARBA00022989"/>
    </source>
</evidence>
<evidence type="ECO:0000256" key="1">
    <source>
        <dbReference type="ARBA" id="ARBA00004141"/>
    </source>
</evidence>
<keyword evidence="2 7" id="KW-0812">Transmembrane</keyword>
<dbReference type="PANTHER" id="PTHR24186:SF18">
    <property type="entry name" value="ANKYRIN REPEAT FAMILY PROTEIN"/>
    <property type="match status" value="1"/>
</dbReference>
<dbReference type="InterPro" id="IPR032458">
    <property type="entry name" value="Histone_H2A_CS"/>
</dbReference>
<evidence type="ECO:0000256" key="7">
    <source>
        <dbReference type="SAM" id="Phobius"/>
    </source>
</evidence>
<evidence type="ECO:0000256" key="5">
    <source>
        <dbReference type="ARBA" id="ARBA00023043"/>
    </source>
</evidence>